<comment type="similarity">
    <text evidence="2 3">Belongs to the small heat shock protein (HSP20) family.</text>
</comment>
<evidence type="ECO:0000256" key="1">
    <source>
        <dbReference type="ARBA" id="ARBA00023016"/>
    </source>
</evidence>
<sequence>MAVSRKDIVKAESGILPPFGKLSLLINPQKDIPSQIAKSSGLSNVYLTNQPIFKDKVSTINSFLELPKPVCLVACKGNRFDYKILRSEYVEANAQLPDDLLCVDPISLLTEEIKSKVKDTTAPSSANNSLLDTPNLNASGFQPASPSAPSNENQPGPSNIDDLNDAFAGMTTNTTPKKERYTVQKIYKSVINREPSRSQRTDVTAMMLLDPAFITRKRYEKHTSALALPADGYIVVEGKHEEKKDEHGFISRQFTRRYALPEGCNPDTVESRLSSDGVLSVIAPKVPSVSKNERSVPIAQTGPVRKEIKDQNSQAGAGDNK</sequence>
<proteinExistence type="inferred from homology"/>
<dbReference type="InterPro" id="IPR008978">
    <property type="entry name" value="HSP20-like_chaperone"/>
</dbReference>
<dbReference type="eggNOG" id="KOG3591">
    <property type="taxonomic scope" value="Eukaryota"/>
</dbReference>
<organism evidence="6 7">
    <name type="scientific">Danaus plexippus plexippus</name>
    <dbReference type="NCBI Taxonomy" id="278856"/>
    <lineage>
        <taxon>Eukaryota</taxon>
        <taxon>Metazoa</taxon>
        <taxon>Ecdysozoa</taxon>
        <taxon>Arthropoda</taxon>
        <taxon>Hexapoda</taxon>
        <taxon>Insecta</taxon>
        <taxon>Pterygota</taxon>
        <taxon>Neoptera</taxon>
        <taxon>Endopterygota</taxon>
        <taxon>Lepidoptera</taxon>
        <taxon>Glossata</taxon>
        <taxon>Ditrysia</taxon>
        <taxon>Papilionoidea</taxon>
        <taxon>Nymphalidae</taxon>
        <taxon>Danainae</taxon>
        <taxon>Danaini</taxon>
        <taxon>Danaina</taxon>
        <taxon>Danaus</taxon>
        <taxon>Danaus</taxon>
    </lineage>
</organism>
<dbReference type="GO" id="GO:0009408">
    <property type="term" value="P:response to heat"/>
    <property type="evidence" value="ECO:0007669"/>
    <property type="project" value="TreeGrafter"/>
</dbReference>
<feature type="region of interest" description="Disordered" evidence="4">
    <location>
        <begin position="287"/>
        <end position="321"/>
    </location>
</feature>
<dbReference type="EMBL" id="AGBW02012988">
    <property type="protein sequence ID" value="OWR44130.1"/>
    <property type="molecule type" value="Genomic_DNA"/>
</dbReference>
<dbReference type="InterPro" id="IPR002068">
    <property type="entry name" value="A-crystallin/Hsp20_dom"/>
</dbReference>
<dbReference type="GO" id="GO:0042026">
    <property type="term" value="P:protein refolding"/>
    <property type="evidence" value="ECO:0007669"/>
    <property type="project" value="TreeGrafter"/>
</dbReference>
<feature type="region of interest" description="Disordered" evidence="4">
    <location>
        <begin position="117"/>
        <end position="175"/>
    </location>
</feature>
<protein>
    <submittedName>
        <fullName evidence="6">Small heat shock protein</fullName>
    </submittedName>
</protein>
<dbReference type="Gene3D" id="3.30.420.10">
    <property type="entry name" value="Ribonuclease H-like superfamily/Ribonuclease H"/>
    <property type="match status" value="1"/>
</dbReference>
<dbReference type="PANTHER" id="PTHR45640">
    <property type="entry name" value="HEAT SHOCK PROTEIN HSP-12.2-RELATED"/>
    <property type="match status" value="1"/>
</dbReference>
<dbReference type="GO" id="GO:0005634">
    <property type="term" value="C:nucleus"/>
    <property type="evidence" value="ECO:0007669"/>
    <property type="project" value="TreeGrafter"/>
</dbReference>
<comment type="caution">
    <text evidence="6">The sequence shown here is derived from an EMBL/GenBank/DDBJ whole genome shotgun (WGS) entry which is preliminary data.</text>
</comment>
<dbReference type="Proteomes" id="UP000007151">
    <property type="component" value="Unassembled WGS sequence"/>
</dbReference>
<evidence type="ECO:0000313" key="6">
    <source>
        <dbReference type="EMBL" id="OWR44130.1"/>
    </source>
</evidence>
<dbReference type="CDD" id="cd06526">
    <property type="entry name" value="metazoan_ACD"/>
    <property type="match status" value="1"/>
</dbReference>
<evidence type="ECO:0000259" key="5">
    <source>
        <dbReference type="PROSITE" id="PS01031"/>
    </source>
</evidence>
<keyword evidence="7" id="KW-1185">Reference proteome</keyword>
<dbReference type="InterPro" id="IPR036397">
    <property type="entry name" value="RNaseH_sf"/>
</dbReference>
<evidence type="ECO:0000313" key="7">
    <source>
        <dbReference type="Proteomes" id="UP000007151"/>
    </source>
</evidence>
<evidence type="ECO:0000256" key="2">
    <source>
        <dbReference type="PROSITE-ProRule" id="PRU00285"/>
    </source>
</evidence>
<dbReference type="GO" id="GO:0003676">
    <property type="term" value="F:nucleic acid binding"/>
    <property type="evidence" value="ECO:0007669"/>
    <property type="project" value="InterPro"/>
</dbReference>
<accession>A0A212ERL0</accession>
<dbReference type="InParanoid" id="A0A212ERL0"/>
<dbReference type="SUPFAM" id="SSF53098">
    <property type="entry name" value="Ribonuclease H-like"/>
    <property type="match status" value="1"/>
</dbReference>
<dbReference type="KEGG" id="dpl:KGM_216185"/>
<feature type="compositionally biased region" description="Polar residues" evidence="4">
    <location>
        <begin position="121"/>
        <end position="157"/>
    </location>
</feature>
<reference evidence="6 7" key="1">
    <citation type="journal article" date="2011" name="Cell">
        <title>The monarch butterfly genome yields insights into long-distance migration.</title>
        <authorList>
            <person name="Zhan S."/>
            <person name="Merlin C."/>
            <person name="Boore J.L."/>
            <person name="Reppert S.M."/>
        </authorList>
    </citation>
    <scope>NUCLEOTIDE SEQUENCE [LARGE SCALE GENOMIC DNA]</scope>
    <source>
        <strain evidence="6">F-2</strain>
    </source>
</reference>
<dbReference type="GO" id="GO:0005737">
    <property type="term" value="C:cytoplasm"/>
    <property type="evidence" value="ECO:0007669"/>
    <property type="project" value="TreeGrafter"/>
</dbReference>
<dbReference type="InterPro" id="IPR012337">
    <property type="entry name" value="RNaseH-like_sf"/>
</dbReference>
<evidence type="ECO:0000256" key="3">
    <source>
        <dbReference type="RuleBase" id="RU003616"/>
    </source>
</evidence>
<dbReference type="GO" id="GO:0051082">
    <property type="term" value="F:unfolded protein binding"/>
    <property type="evidence" value="ECO:0007669"/>
    <property type="project" value="TreeGrafter"/>
</dbReference>
<dbReference type="STRING" id="278856.A0A212ERL0"/>
<evidence type="ECO:0000256" key="4">
    <source>
        <dbReference type="SAM" id="MobiDB-lite"/>
    </source>
</evidence>
<dbReference type="PRINTS" id="PR00299">
    <property type="entry name" value="ACRYSTALLIN"/>
</dbReference>
<dbReference type="AlphaFoldDB" id="A0A212ERL0"/>
<dbReference type="Pfam" id="PF00011">
    <property type="entry name" value="HSP20"/>
    <property type="match status" value="1"/>
</dbReference>
<dbReference type="PROSITE" id="PS01031">
    <property type="entry name" value="SHSP"/>
    <property type="match status" value="1"/>
</dbReference>
<dbReference type="Gene3D" id="2.60.40.790">
    <property type="match status" value="1"/>
</dbReference>
<feature type="domain" description="SHSP" evidence="5">
    <location>
        <begin position="187"/>
        <end position="301"/>
    </location>
</feature>
<keyword evidence="1 6" id="KW-0346">Stress response</keyword>
<gene>
    <name evidence="6" type="ORF">KGM_216185</name>
</gene>
<name>A0A212ERL0_DANPL</name>
<dbReference type="InterPro" id="IPR001436">
    <property type="entry name" value="Alpha-crystallin/sHSP_animal"/>
</dbReference>
<dbReference type="PANTHER" id="PTHR45640:SF13">
    <property type="entry name" value="HEAT SHOCK PROTEIN 22-RELATED"/>
    <property type="match status" value="1"/>
</dbReference>
<dbReference type="SUPFAM" id="SSF49764">
    <property type="entry name" value="HSP20-like chaperones"/>
    <property type="match status" value="1"/>
</dbReference>
<dbReference type="eggNOG" id="KOG4793">
    <property type="taxonomic scope" value="Eukaryota"/>
</dbReference>